<feature type="non-terminal residue" evidence="1">
    <location>
        <position position="298"/>
    </location>
</feature>
<evidence type="ECO:0000313" key="1">
    <source>
        <dbReference type="EMBL" id="SVB01518.1"/>
    </source>
</evidence>
<sequence length="298" mass="34280">MFKSEYSKIIFYLFILVGLIQAQNQDPSNLNMLFPEVITELENEIRMEKFDRILPRVMRDNNIDMWIHIIRSWIPDPLRFELGSNSGVFIFTDYGGDRIERIAFSNQLRDPTIYDKVIKENTRDESIIGNAFRDGTPVEQPGSQMELDIRFAGLQKLVIERQPKNIAVNYMDDFSTASSSEFSPLTDGISHKDYNLLIETLGKKYARRVKSAEYLIMDYLAGRVPMEIELYKKFGVIAAENLDREFNKVIPGITKLSELEGNVFLRVPDGREIHASDPDPYVLKRGDLFTILHGAGDK</sequence>
<organism evidence="1">
    <name type="scientific">marine metagenome</name>
    <dbReference type="NCBI Taxonomy" id="408172"/>
    <lineage>
        <taxon>unclassified sequences</taxon>
        <taxon>metagenomes</taxon>
        <taxon>ecological metagenomes</taxon>
    </lineage>
</organism>
<dbReference type="EMBL" id="UINC01025618">
    <property type="protein sequence ID" value="SVB01518.1"/>
    <property type="molecule type" value="Genomic_DNA"/>
</dbReference>
<name>A0A382AJ60_9ZZZZ</name>
<protein>
    <submittedName>
        <fullName evidence="1">Uncharacterized protein</fullName>
    </submittedName>
</protein>
<accession>A0A382AJ60</accession>
<proteinExistence type="predicted"/>
<reference evidence="1" key="1">
    <citation type="submission" date="2018-05" db="EMBL/GenBank/DDBJ databases">
        <authorList>
            <person name="Lanie J.A."/>
            <person name="Ng W.-L."/>
            <person name="Kazmierczak K.M."/>
            <person name="Andrzejewski T.M."/>
            <person name="Davidsen T.M."/>
            <person name="Wayne K.J."/>
            <person name="Tettelin H."/>
            <person name="Glass J.I."/>
            <person name="Rusch D."/>
            <person name="Podicherti R."/>
            <person name="Tsui H.-C.T."/>
            <person name="Winkler M.E."/>
        </authorList>
    </citation>
    <scope>NUCLEOTIDE SEQUENCE</scope>
</reference>
<dbReference type="AlphaFoldDB" id="A0A382AJ60"/>
<gene>
    <name evidence="1" type="ORF">METZ01_LOCUS154372</name>
</gene>